<dbReference type="InterPro" id="IPR050300">
    <property type="entry name" value="GDXG_lipolytic_enzyme"/>
</dbReference>
<dbReference type="SUPFAM" id="SSF53474">
    <property type="entry name" value="alpha/beta-Hydrolases"/>
    <property type="match status" value="1"/>
</dbReference>
<protein>
    <submittedName>
        <fullName evidence="3">Alpha/beta hydrolase</fullName>
    </submittedName>
</protein>
<accession>A0ABY9V7F7</accession>
<dbReference type="PANTHER" id="PTHR48081">
    <property type="entry name" value="AB HYDROLASE SUPERFAMILY PROTEIN C4A8.06C"/>
    <property type="match status" value="1"/>
</dbReference>
<reference evidence="3 4" key="1">
    <citation type="submission" date="2023-02" db="EMBL/GenBank/DDBJ databases">
        <title>Streptomyces sp. SCA4-21 with antifungal activity against Fusarium oxysporum f. sp. cubense, Streptomyces sp. SCA2-17 with antifungal activity against Fusarium oxysporum f. sp. cubense.</title>
        <authorList>
            <person name="Qi D."/>
        </authorList>
    </citation>
    <scope>NUCLEOTIDE SEQUENCE [LARGE SCALE GENOMIC DNA]</scope>
    <source>
        <strain evidence="3 4">SCA4-21</strain>
    </source>
</reference>
<proteinExistence type="predicted"/>
<keyword evidence="1 3" id="KW-0378">Hydrolase</keyword>
<evidence type="ECO:0000259" key="2">
    <source>
        <dbReference type="Pfam" id="PF07859"/>
    </source>
</evidence>
<dbReference type="RefSeq" id="WP_311039169.1">
    <property type="nucleotide sequence ID" value="NZ_CP117522.1"/>
</dbReference>
<evidence type="ECO:0000313" key="4">
    <source>
        <dbReference type="Proteomes" id="UP001305606"/>
    </source>
</evidence>
<keyword evidence="4" id="KW-1185">Reference proteome</keyword>
<evidence type="ECO:0000256" key="1">
    <source>
        <dbReference type="ARBA" id="ARBA00022801"/>
    </source>
</evidence>
<dbReference type="EMBL" id="CP117522">
    <property type="protein sequence ID" value="WNF00818.1"/>
    <property type="molecule type" value="Genomic_DNA"/>
</dbReference>
<dbReference type="PANTHER" id="PTHR48081:SF8">
    <property type="entry name" value="ALPHA_BETA HYDROLASE FOLD-3 DOMAIN-CONTAINING PROTEIN-RELATED"/>
    <property type="match status" value="1"/>
</dbReference>
<evidence type="ECO:0000313" key="3">
    <source>
        <dbReference type="EMBL" id="WNF00818.1"/>
    </source>
</evidence>
<dbReference type="Gene3D" id="3.40.50.1820">
    <property type="entry name" value="alpha/beta hydrolase"/>
    <property type="match status" value="1"/>
</dbReference>
<dbReference type="Pfam" id="PF07859">
    <property type="entry name" value="Abhydrolase_3"/>
    <property type="match status" value="1"/>
</dbReference>
<sequence>MYSAPPFDAELAAALAATGQDSIATGITRETIAAHREALLADVPSIEELSQDGAFDVEERTVPGPEGAPDISLLILRPTGWTGARPVVYHTHGGGLIMGNNRFGIEQVTQWALELGLVVVSVEYRLAPEHPYPAGLDDAYAGLLWTVRNAESIGGDPRRVLVAGGSAGGNLAAALALLARDRKEVELLAQVLIYPMLDDRNETVSAHQMAGRGAWDRVSNDTAWTAVLGSARRSDDVPAYASPARETDLAGLPPAFLEVGAAETFRDEVVAYAGRIWASGGEAELHVWPGAFHGFDVFAPHAAISQDACNARLRWLRRLLGE</sequence>
<feature type="domain" description="Alpha/beta hydrolase fold-3" evidence="2">
    <location>
        <begin position="89"/>
        <end position="295"/>
    </location>
</feature>
<dbReference type="InterPro" id="IPR029058">
    <property type="entry name" value="AB_hydrolase_fold"/>
</dbReference>
<dbReference type="InterPro" id="IPR013094">
    <property type="entry name" value="AB_hydrolase_3"/>
</dbReference>
<dbReference type="Proteomes" id="UP001305606">
    <property type="component" value="Chromosome"/>
</dbReference>
<organism evidence="3 4">
    <name type="scientific">Streptomyces luomodiensis</name>
    <dbReference type="NCBI Taxonomy" id="3026192"/>
    <lineage>
        <taxon>Bacteria</taxon>
        <taxon>Bacillati</taxon>
        <taxon>Actinomycetota</taxon>
        <taxon>Actinomycetes</taxon>
        <taxon>Kitasatosporales</taxon>
        <taxon>Streptomycetaceae</taxon>
        <taxon>Streptomyces</taxon>
    </lineage>
</organism>
<name>A0ABY9V7F7_9ACTN</name>
<gene>
    <name evidence="3" type="ORF">PS467_38555</name>
</gene>
<dbReference type="GO" id="GO:0016787">
    <property type="term" value="F:hydrolase activity"/>
    <property type="evidence" value="ECO:0007669"/>
    <property type="project" value="UniProtKB-KW"/>
</dbReference>